<dbReference type="AlphaFoldDB" id="A0A8A5YCV6"/>
<evidence type="ECO:0000313" key="2">
    <source>
        <dbReference type="EMBL" id="QTH31097.1"/>
    </source>
</evidence>
<geneLocation type="mitochondrion" evidence="2"/>
<keyword evidence="1" id="KW-1133">Transmembrane helix</keyword>
<feature type="transmembrane region" description="Helical" evidence="1">
    <location>
        <begin position="6"/>
        <end position="33"/>
    </location>
</feature>
<sequence length="51" mass="6127">MPQLSPIFWSIFPIVMFMVVMISFSFLMCFMWVKCMSDKCEVGISYQAWCW</sequence>
<keyword evidence="1" id="KW-0472">Membrane</keyword>
<protein>
    <submittedName>
        <fullName evidence="2">ATP synthase F0 subunit 8</fullName>
    </submittedName>
</protein>
<dbReference type="RefSeq" id="YP_010239128.1">
    <property type="nucleotide sequence ID" value="NC_059873.1"/>
</dbReference>
<reference evidence="2" key="1">
    <citation type="submission" date="2020-08" db="EMBL/GenBank/DDBJ databases">
        <authorList>
            <person name="He A.A."/>
            <person name="Guo J.J."/>
            <person name="Huang Z.Z."/>
            <person name="Liu J.J."/>
            <person name="Xu X.X."/>
        </authorList>
    </citation>
    <scope>NUCLEOTIDE SEQUENCE</scope>
</reference>
<accession>A0A8A5YCV6</accession>
<dbReference type="GeneID" id="69236527"/>
<keyword evidence="1" id="KW-0812">Transmembrane</keyword>
<gene>
    <name evidence="2" type="primary">atp8</name>
</gene>
<organism evidence="2">
    <name type="scientific">Atypus karschi</name>
    <dbReference type="NCBI Taxonomy" id="2337319"/>
    <lineage>
        <taxon>Eukaryota</taxon>
        <taxon>Metazoa</taxon>
        <taxon>Ecdysozoa</taxon>
        <taxon>Arthropoda</taxon>
        <taxon>Chelicerata</taxon>
        <taxon>Arachnida</taxon>
        <taxon>Araneae</taxon>
        <taxon>Mygalomorphae</taxon>
        <taxon>Atypoidea</taxon>
        <taxon>Atypidae</taxon>
        <taxon>Atypus</taxon>
    </lineage>
</organism>
<evidence type="ECO:0000256" key="1">
    <source>
        <dbReference type="SAM" id="Phobius"/>
    </source>
</evidence>
<proteinExistence type="predicted"/>
<dbReference type="EMBL" id="MT832081">
    <property type="protein sequence ID" value="QTH31097.1"/>
    <property type="molecule type" value="Genomic_DNA"/>
</dbReference>
<keyword evidence="2" id="KW-0496">Mitochondrion</keyword>
<name>A0A8A5YCV6_9ARAC</name>